<evidence type="ECO:0000256" key="2">
    <source>
        <dbReference type="SAM" id="Phobius"/>
    </source>
</evidence>
<proteinExistence type="inferred from homology"/>
<evidence type="ECO:0000313" key="3">
    <source>
        <dbReference type="EMBL" id="KAB1270406.1"/>
    </source>
</evidence>
<keyword evidence="2" id="KW-1133">Transmembrane helix</keyword>
<dbReference type="Gene3D" id="3.40.50.720">
    <property type="entry name" value="NAD(P)-binding Rossmann-like Domain"/>
    <property type="match status" value="1"/>
</dbReference>
<feature type="transmembrane region" description="Helical" evidence="2">
    <location>
        <begin position="31"/>
        <end position="50"/>
    </location>
</feature>
<organism evidence="3 4">
    <name type="scientific">Camelus dromedarius</name>
    <name type="common">Dromedary</name>
    <name type="synonym">Arabian camel</name>
    <dbReference type="NCBI Taxonomy" id="9838"/>
    <lineage>
        <taxon>Eukaryota</taxon>
        <taxon>Metazoa</taxon>
        <taxon>Chordata</taxon>
        <taxon>Craniata</taxon>
        <taxon>Vertebrata</taxon>
        <taxon>Euteleostomi</taxon>
        <taxon>Mammalia</taxon>
        <taxon>Eutheria</taxon>
        <taxon>Laurasiatheria</taxon>
        <taxon>Artiodactyla</taxon>
        <taxon>Tylopoda</taxon>
        <taxon>Camelidae</taxon>
        <taxon>Camelus</taxon>
    </lineage>
</organism>
<dbReference type="InterPro" id="IPR036291">
    <property type="entry name" value="NAD(P)-bd_dom_sf"/>
</dbReference>
<accession>A0A5N4DH71</accession>
<keyword evidence="4" id="KW-1185">Reference proteome</keyword>
<reference evidence="3 4" key="1">
    <citation type="journal article" date="2019" name="Mol. Ecol. Resour.">
        <title>Improving Illumina assemblies with Hi-C and long reads: an example with the North African dromedary.</title>
        <authorList>
            <person name="Elbers J.P."/>
            <person name="Rogers M.F."/>
            <person name="Perelman P.L."/>
            <person name="Proskuryakova A.A."/>
            <person name="Serdyukova N.A."/>
            <person name="Johnson W.E."/>
            <person name="Horin P."/>
            <person name="Corander J."/>
            <person name="Murphy D."/>
            <person name="Burger P.A."/>
        </authorList>
    </citation>
    <scope>NUCLEOTIDE SEQUENCE [LARGE SCALE GENOMIC DNA]</scope>
    <source>
        <strain evidence="3">Drom800</strain>
        <tissue evidence="3">Blood</tissue>
    </source>
</reference>
<dbReference type="Proteomes" id="UP000299084">
    <property type="component" value="Unassembled WGS sequence"/>
</dbReference>
<evidence type="ECO:0000256" key="1">
    <source>
        <dbReference type="ARBA" id="ARBA00006484"/>
    </source>
</evidence>
<dbReference type="GO" id="GO:0008202">
    <property type="term" value="P:steroid metabolic process"/>
    <property type="evidence" value="ECO:0007669"/>
    <property type="project" value="TreeGrafter"/>
</dbReference>
<dbReference type="AlphaFoldDB" id="A0A5N4DH71"/>
<sequence length="121" mass="14042">MNKRRAAISSVCMEHRLCEWEQRETREEDLLTMWLCLVALVGLYHLLRWYRGEAGKLLARQLDLRGLRVLAACLTEKGAQKLKGQTSDRVETVILDVTNTQSIAAATQWVKKRVRDRGQYR</sequence>
<dbReference type="PANTHER" id="PTHR43313:SF48">
    <property type="match status" value="1"/>
</dbReference>
<keyword evidence="2" id="KW-0472">Membrane</keyword>
<dbReference type="SUPFAM" id="SSF51735">
    <property type="entry name" value="NAD(P)-binding Rossmann-fold domains"/>
    <property type="match status" value="1"/>
</dbReference>
<name>A0A5N4DH71_CAMDR</name>
<comment type="similarity">
    <text evidence="1">Belongs to the short-chain dehydrogenases/reductases (SDR) family.</text>
</comment>
<protein>
    <submittedName>
        <fullName evidence="3">17-beta-hydroxysteroid dehydrogenase type 6</fullName>
    </submittedName>
</protein>
<evidence type="ECO:0000313" key="4">
    <source>
        <dbReference type="Proteomes" id="UP000299084"/>
    </source>
</evidence>
<dbReference type="GO" id="GO:0016491">
    <property type="term" value="F:oxidoreductase activity"/>
    <property type="evidence" value="ECO:0007669"/>
    <property type="project" value="TreeGrafter"/>
</dbReference>
<comment type="caution">
    <text evidence="3">The sequence shown here is derived from an EMBL/GenBank/DDBJ whole genome shotgun (WGS) entry which is preliminary data.</text>
</comment>
<keyword evidence="2" id="KW-0812">Transmembrane</keyword>
<gene>
    <name evidence="3" type="ORF">Cadr_000016615</name>
</gene>
<dbReference type="EMBL" id="JWIN03000012">
    <property type="protein sequence ID" value="KAB1270406.1"/>
    <property type="molecule type" value="Genomic_DNA"/>
</dbReference>
<dbReference type="PANTHER" id="PTHR43313">
    <property type="entry name" value="SHORT-CHAIN DEHYDROGENASE/REDUCTASE FAMILY 9C"/>
    <property type="match status" value="1"/>
</dbReference>